<name>A0ACC1CLM9_9NEOP</name>
<protein>
    <submittedName>
        <fullName evidence="1">Uncharacterized protein</fullName>
    </submittedName>
</protein>
<sequence length="127" mass="14605">MAEEKIEKLMKKRSCMKSKLTIFNNFLNAFETSSTSKKLKILDLESRLKKFENLYADFDKLQCDIEMLAEDLDNESEEREMFEDHYHQLIATARSILGARCGSAHARNDSVASFKDAQAAESQDIPF</sequence>
<proteinExistence type="predicted"/>
<evidence type="ECO:0000313" key="2">
    <source>
        <dbReference type="Proteomes" id="UP000824533"/>
    </source>
</evidence>
<gene>
    <name evidence="1" type="ORF">K1T71_011644</name>
</gene>
<reference evidence="1 2" key="1">
    <citation type="journal article" date="2021" name="Front. Genet.">
        <title>Chromosome-Level Genome Assembly Reveals Significant Gene Expansion in the Toll and IMD Signaling Pathways of Dendrolimus kikuchii.</title>
        <authorList>
            <person name="Zhou J."/>
            <person name="Wu P."/>
            <person name="Xiong Z."/>
            <person name="Liu N."/>
            <person name="Zhao N."/>
            <person name="Ji M."/>
            <person name="Qiu Y."/>
            <person name="Yang B."/>
        </authorList>
    </citation>
    <scope>NUCLEOTIDE SEQUENCE [LARGE SCALE GENOMIC DNA]</scope>
    <source>
        <strain evidence="1">Ann1</strain>
    </source>
</reference>
<accession>A0ACC1CLM9</accession>
<keyword evidence="2" id="KW-1185">Reference proteome</keyword>
<dbReference type="EMBL" id="CM034407">
    <property type="protein sequence ID" value="KAJ0172505.1"/>
    <property type="molecule type" value="Genomic_DNA"/>
</dbReference>
<comment type="caution">
    <text evidence="1">The sequence shown here is derived from an EMBL/GenBank/DDBJ whole genome shotgun (WGS) entry which is preliminary data.</text>
</comment>
<dbReference type="Proteomes" id="UP000824533">
    <property type="component" value="Linkage Group LG21"/>
</dbReference>
<organism evidence="1 2">
    <name type="scientific">Dendrolimus kikuchii</name>
    <dbReference type="NCBI Taxonomy" id="765133"/>
    <lineage>
        <taxon>Eukaryota</taxon>
        <taxon>Metazoa</taxon>
        <taxon>Ecdysozoa</taxon>
        <taxon>Arthropoda</taxon>
        <taxon>Hexapoda</taxon>
        <taxon>Insecta</taxon>
        <taxon>Pterygota</taxon>
        <taxon>Neoptera</taxon>
        <taxon>Endopterygota</taxon>
        <taxon>Lepidoptera</taxon>
        <taxon>Glossata</taxon>
        <taxon>Ditrysia</taxon>
        <taxon>Bombycoidea</taxon>
        <taxon>Lasiocampidae</taxon>
        <taxon>Dendrolimus</taxon>
    </lineage>
</organism>
<evidence type="ECO:0000313" key="1">
    <source>
        <dbReference type="EMBL" id="KAJ0172505.1"/>
    </source>
</evidence>